<accession>A0A8H3CRX7</accession>
<protein>
    <recommendedName>
        <fullName evidence="3">F-box domain-containing protein</fullName>
    </recommendedName>
</protein>
<sequence length="564" mass="63727">MSIAQSIGSVNQVIQQWEDASAQVAKSLDAYLETCLALNSYPLLDSSSKSHLVSRIDKHRGSHSRQVITKLQDIGISLARTRNNLAARLHTFPHELIVEILIHHLKDNELDVDQTSKGYGMMKGQVLLFYSRLGVLQRVCKNWRDLILSTGRFWTLIPAVTSRRDLPLSYHRKVRSRWAKGFNLDVALHHICTNSEAQLPTVRNTFQSWSQVRSLNICTTIRELVQASLEAAASDKKPLPVSELSLCFAKPETRGTSSWHCKELNGILPFLKDSLTALRVEGLNFTLDPDLWFSRLTVLRIQQVRLLDPTGVQDLLSAIDSAPFLRVLEIVSVSSVATPFPDSIDYTVKFTPKNMIILPYLEVLYLEDLYLDLANILIHSIDSDSRRLTLNVTDKIFHVQRGKCEAGVGPSHTVFHDVNIEALVLRYYAITVSEALELRLSMNKLQELHLDGWGYKSSRNAPWAMFIPSSVKSSRPSIPIPPKLYITQAAFKDLTELVSIVKNQHIQHLILGGVTKDPTRNKSEPIKATNEVVTWLSSAVPSFSLIPHTKPSAEISHRMWRLWW</sequence>
<evidence type="ECO:0008006" key="3">
    <source>
        <dbReference type="Google" id="ProtNLM"/>
    </source>
</evidence>
<dbReference type="Proteomes" id="UP000663888">
    <property type="component" value="Unassembled WGS sequence"/>
</dbReference>
<evidence type="ECO:0000313" key="1">
    <source>
        <dbReference type="EMBL" id="CAE6496513.1"/>
    </source>
</evidence>
<proteinExistence type="predicted"/>
<dbReference type="EMBL" id="CAJMWX010001567">
    <property type="protein sequence ID" value="CAE6496513.1"/>
    <property type="molecule type" value="Genomic_DNA"/>
</dbReference>
<reference evidence="1" key="1">
    <citation type="submission" date="2021-01" db="EMBL/GenBank/DDBJ databases">
        <authorList>
            <person name="Kaushik A."/>
        </authorList>
    </citation>
    <scope>NUCLEOTIDE SEQUENCE</scope>
    <source>
        <strain evidence="1">AG4-R118</strain>
    </source>
</reference>
<name>A0A8H3CRX7_9AGAM</name>
<gene>
    <name evidence="1" type="ORF">RDB_LOCUS147488</name>
</gene>
<organism evidence="1 2">
    <name type="scientific">Rhizoctonia solani</name>
    <dbReference type="NCBI Taxonomy" id="456999"/>
    <lineage>
        <taxon>Eukaryota</taxon>
        <taxon>Fungi</taxon>
        <taxon>Dikarya</taxon>
        <taxon>Basidiomycota</taxon>
        <taxon>Agaricomycotina</taxon>
        <taxon>Agaricomycetes</taxon>
        <taxon>Cantharellales</taxon>
        <taxon>Ceratobasidiaceae</taxon>
        <taxon>Rhizoctonia</taxon>
    </lineage>
</organism>
<dbReference type="AlphaFoldDB" id="A0A8H3CRX7"/>
<dbReference type="SUPFAM" id="SSF52047">
    <property type="entry name" value="RNI-like"/>
    <property type="match status" value="1"/>
</dbReference>
<evidence type="ECO:0000313" key="2">
    <source>
        <dbReference type="Proteomes" id="UP000663888"/>
    </source>
</evidence>
<comment type="caution">
    <text evidence="1">The sequence shown here is derived from an EMBL/GenBank/DDBJ whole genome shotgun (WGS) entry which is preliminary data.</text>
</comment>